<sequence>MTMKPALIALGVAALAACSSTTTRLSAPVPPSTLNLTARMSTVVLRDVTLPAYAASEEIALETAPGVITSDGDLLSADDPGRGVTLALARQMDDILSAVVGPEPWPFPSIPDVVVDVRVTDMLGSAVTGTYRLSGQYFIGGDGIDYPNSAQAFDYVIPMSAPDQSGAVAAQGVALTRLAEDIARRLGR</sequence>
<evidence type="ECO:0000313" key="4">
    <source>
        <dbReference type="Proteomes" id="UP001138961"/>
    </source>
</evidence>
<feature type="signal peptide" evidence="1">
    <location>
        <begin position="1"/>
        <end position="26"/>
    </location>
</feature>
<dbReference type="InterPro" id="IPR005586">
    <property type="entry name" value="ABC_trans_aux"/>
</dbReference>
<evidence type="ECO:0000259" key="2">
    <source>
        <dbReference type="Pfam" id="PF03886"/>
    </source>
</evidence>
<keyword evidence="4" id="KW-1185">Reference proteome</keyword>
<dbReference type="Proteomes" id="UP001138961">
    <property type="component" value="Unassembled WGS sequence"/>
</dbReference>
<dbReference type="RefSeq" id="WP_226747182.1">
    <property type="nucleotide sequence ID" value="NZ_JAJATZ010000001.1"/>
</dbReference>
<protein>
    <submittedName>
        <fullName evidence="3">PqiC family protein</fullName>
    </submittedName>
</protein>
<evidence type="ECO:0000256" key="1">
    <source>
        <dbReference type="SAM" id="SignalP"/>
    </source>
</evidence>
<name>A0ABS8BR55_9RHOB</name>
<dbReference type="Pfam" id="PF03886">
    <property type="entry name" value="ABC_trans_aux"/>
    <property type="match status" value="1"/>
</dbReference>
<accession>A0ABS8BR55</accession>
<organism evidence="3 4">
    <name type="scientific">Loktanella gaetbuli</name>
    <dbReference type="NCBI Taxonomy" id="2881335"/>
    <lineage>
        <taxon>Bacteria</taxon>
        <taxon>Pseudomonadati</taxon>
        <taxon>Pseudomonadota</taxon>
        <taxon>Alphaproteobacteria</taxon>
        <taxon>Rhodobacterales</taxon>
        <taxon>Roseobacteraceae</taxon>
        <taxon>Loktanella</taxon>
    </lineage>
</organism>
<dbReference type="PROSITE" id="PS51257">
    <property type="entry name" value="PROKAR_LIPOPROTEIN"/>
    <property type="match status" value="1"/>
</dbReference>
<dbReference type="SUPFAM" id="SSF159594">
    <property type="entry name" value="XCC0632-like"/>
    <property type="match status" value="1"/>
</dbReference>
<feature type="domain" description="ABC-type transport auxiliary lipoprotein component" evidence="2">
    <location>
        <begin position="25"/>
        <end position="183"/>
    </location>
</feature>
<dbReference type="Gene3D" id="3.40.50.10610">
    <property type="entry name" value="ABC-type transport auxiliary lipoprotein component"/>
    <property type="match status" value="1"/>
</dbReference>
<gene>
    <name evidence="3" type="ORF">LGQ03_03060</name>
</gene>
<comment type="caution">
    <text evidence="3">The sequence shown here is derived from an EMBL/GenBank/DDBJ whole genome shotgun (WGS) entry which is preliminary data.</text>
</comment>
<reference evidence="3" key="1">
    <citation type="submission" date="2021-10" db="EMBL/GenBank/DDBJ databases">
        <title>Loktanella gaetbuli sp. nov., isolated from a tidal flat.</title>
        <authorList>
            <person name="Park S."/>
            <person name="Yoon J.-H."/>
        </authorList>
    </citation>
    <scope>NUCLEOTIDE SEQUENCE</scope>
    <source>
        <strain evidence="3">TSTF-M6</strain>
    </source>
</reference>
<dbReference type="EMBL" id="JAJATZ010000001">
    <property type="protein sequence ID" value="MCB5198212.1"/>
    <property type="molecule type" value="Genomic_DNA"/>
</dbReference>
<proteinExistence type="predicted"/>
<keyword evidence="1" id="KW-0732">Signal</keyword>
<feature type="chain" id="PRO_5046819131" evidence="1">
    <location>
        <begin position="27"/>
        <end position="188"/>
    </location>
</feature>
<evidence type="ECO:0000313" key="3">
    <source>
        <dbReference type="EMBL" id="MCB5198212.1"/>
    </source>
</evidence>